<dbReference type="GO" id="GO:0045504">
    <property type="term" value="F:dynein heavy chain binding"/>
    <property type="evidence" value="ECO:0007669"/>
    <property type="project" value="TreeGrafter"/>
</dbReference>
<gene>
    <name evidence="15" type="ORF">OESDEN_04466</name>
</gene>
<dbReference type="Gene3D" id="3.40.50.300">
    <property type="entry name" value="P-loop containing nucleotide triphosphate hydrolases"/>
    <property type="match status" value="1"/>
</dbReference>
<keyword evidence="10" id="KW-0243">Dynein</keyword>
<reference evidence="15 16" key="1">
    <citation type="submission" date="2014-03" db="EMBL/GenBank/DDBJ databases">
        <title>Draft genome of the hookworm Oesophagostomum dentatum.</title>
        <authorList>
            <person name="Mitreva M."/>
        </authorList>
    </citation>
    <scope>NUCLEOTIDE SEQUENCE [LARGE SCALE GENOMIC DNA]</scope>
    <source>
        <strain evidence="15 16">OD-Hann</strain>
    </source>
</reference>
<dbReference type="PANTHER" id="PTHR13236:SF0">
    <property type="entry name" value="CYTOPLASMIC DYNEIN 2 LIGHT INTERMEDIATE CHAIN 1"/>
    <property type="match status" value="1"/>
</dbReference>
<dbReference type="OrthoDB" id="10263060at2759"/>
<dbReference type="GO" id="GO:0005874">
    <property type="term" value="C:microtubule"/>
    <property type="evidence" value="ECO:0007669"/>
    <property type="project" value="UniProtKB-KW"/>
</dbReference>
<evidence type="ECO:0000256" key="5">
    <source>
        <dbReference type="ARBA" id="ARBA00018863"/>
    </source>
</evidence>
<evidence type="ECO:0000256" key="1">
    <source>
        <dbReference type="ARBA" id="ARBA00004120"/>
    </source>
</evidence>
<comment type="subcellular location">
    <subcellularLocation>
        <location evidence="3">Cytoplasm</location>
        <location evidence="3">Cytoskeleton</location>
        <location evidence="3">Cilium axoneme</location>
    </subcellularLocation>
    <subcellularLocation>
        <location evidence="1">Cytoplasm</location>
        <location evidence="1">Cytoskeleton</location>
        <location evidence="1">Cilium basal body</location>
    </subcellularLocation>
    <subcellularLocation>
        <location evidence="2">Cytoplasm</location>
        <location evidence="2">Cytoskeleton</location>
        <location evidence="2">Microtubule organizing center</location>
        <location evidence="2">Centrosome</location>
    </subcellularLocation>
</comment>
<keyword evidence="12" id="KW-0505">Motor protein</keyword>
<evidence type="ECO:0000256" key="13">
    <source>
        <dbReference type="ARBA" id="ARBA00023212"/>
    </source>
</evidence>
<dbReference type="SUPFAM" id="SSF52540">
    <property type="entry name" value="P-loop containing nucleoside triphosphate hydrolases"/>
    <property type="match status" value="1"/>
</dbReference>
<evidence type="ECO:0000256" key="7">
    <source>
        <dbReference type="ARBA" id="ARBA00022490"/>
    </source>
</evidence>
<keyword evidence="6" id="KW-0217">Developmental protein</keyword>
<dbReference type="PANTHER" id="PTHR13236">
    <property type="entry name" value="DYNEIN 2 LIGHT INTERMEDIATE CHAIN, ISOFORM 2"/>
    <property type="match status" value="1"/>
</dbReference>
<evidence type="ECO:0000256" key="6">
    <source>
        <dbReference type="ARBA" id="ARBA00022473"/>
    </source>
</evidence>
<dbReference type="AlphaFoldDB" id="A0A0B1TDG9"/>
<evidence type="ECO:0000256" key="9">
    <source>
        <dbReference type="ARBA" id="ARBA00022794"/>
    </source>
</evidence>
<evidence type="ECO:0000313" key="16">
    <source>
        <dbReference type="Proteomes" id="UP000053660"/>
    </source>
</evidence>
<accession>A0A0B1TDG9</accession>
<dbReference type="InterPro" id="IPR022780">
    <property type="entry name" value="Dynein_light_int_chain"/>
</dbReference>
<protein>
    <recommendedName>
        <fullName evidence="5">Cytoplasmic dynein 2 light intermediate chain 1</fullName>
    </recommendedName>
</protein>
<name>A0A0B1TDG9_OESDE</name>
<evidence type="ECO:0000313" key="15">
    <source>
        <dbReference type="EMBL" id="KHJ95588.1"/>
    </source>
</evidence>
<evidence type="ECO:0000256" key="2">
    <source>
        <dbReference type="ARBA" id="ARBA00004300"/>
    </source>
</evidence>
<dbReference type="GO" id="GO:0005930">
    <property type="term" value="C:axoneme"/>
    <property type="evidence" value="ECO:0007669"/>
    <property type="project" value="UniProtKB-SubCell"/>
</dbReference>
<comment type="similarity">
    <text evidence="4">Belongs to the dynein light intermediate chain family.</text>
</comment>
<evidence type="ECO:0000256" key="4">
    <source>
        <dbReference type="ARBA" id="ARBA00006831"/>
    </source>
</evidence>
<organism evidence="15 16">
    <name type="scientific">Oesophagostomum dentatum</name>
    <name type="common">Nodular worm</name>
    <dbReference type="NCBI Taxonomy" id="61180"/>
    <lineage>
        <taxon>Eukaryota</taxon>
        <taxon>Metazoa</taxon>
        <taxon>Ecdysozoa</taxon>
        <taxon>Nematoda</taxon>
        <taxon>Chromadorea</taxon>
        <taxon>Rhabditida</taxon>
        <taxon>Rhabditina</taxon>
        <taxon>Rhabditomorpha</taxon>
        <taxon>Strongyloidea</taxon>
        <taxon>Strongylidae</taxon>
        <taxon>Oesophagostomum</taxon>
    </lineage>
</organism>
<keyword evidence="11" id="KW-0969">Cilium</keyword>
<evidence type="ECO:0000256" key="8">
    <source>
        <dbReference type="ARBA" id="ARBA00022701"/>
    </source>
</evidence>
<evidence type="ECO:0000256" key="12">
    <source>
        <dbReference type="ARBA" id="ARBA00023175"/>
    </source>
</evidence>
<dbReference type="GO" id="GO:0005868">
    <property type="term" value="C:cytoplasmic dynein complex"/>
    <property type="evidence" value="ECO:0007669"/>
    <property type="project" value="InterPro"/>
</dbReference>
<keyword evidence="7" id="KW-0963">Cytoplasm</keyword>
<dbReference type="InterPro" id="IPR027417">
    <property type="entry name" value="P-loop_NTPase"/>
</dbReference>
<dbReference type="Proteomes" id="UP000053660">
    <property type="component" value="Unassembled WGS sequence"/>
</dbReference>
<keyword evidence="9" id="KW-0970">Cilium biogenesis/degradation</keyword>
<dbReference type="GO" id="GO:0036064">
    <property type="term" value="C:ciliary basal body"/>
    <property type="evidence" value="ECO:0007669"/>
    <property type="project" value="TreeGrafter"/>
</dbReference>
<dbReference type="GO" id="GO:0005813">
    <property type="term" value="C:centrosome"/>
    <property type="evidence" value="ECO:0007669"/>
    <property type="project" value="UniProtKB-SubCell"/>
</dbReference>
<evidence type="ECO:0000256" key="14">
    <source>
        <dbReference type="ARBA" id="ARBA00023273"/>
    </source>
</evidence>
<evidence type="ECO:0000256" key="11">
    <source>
        <dbReference type="ARBA" id="ARBA00023069"/>
    </source>
</evidence>
<keyword evidence="16" id="KW-1185">Reference proteome</keyword>
<evidence type="ECO:0000256" key="10">
    <source>
        <dbReference type="ARBA" id="ARBA00023017"/>
    </source>
</evidence>
<evidence type="ECO:0000256" key="3">
    <source>
        <dbReference type="ARBA" id="ARBA00004430"/>
    </source>
</evidence>
<keyword evidence="13" id="KW-0206">Cytoskeleton</keyword>
<dbReference type="GO" id="GO:0035721">
    <property type="term" value="P:intraciliary retrograde transport"/>
    <property type="evidence" value="ECO:0007669"/>
    <property type="project" value="InterPro"/>
</dbReference>
<sequence length="160" mass="18011">MMDMWALAKEKLRENEEKAAKLGEKMDDSTDGATRKGSTHIVIAGCSSSGKSIFVNKFLDRNEEPKETVALEYIYARRTRGNNKDVCHIWELGGGTNFTTLLSIPLIKKNIEASSLVLVLDLTRPNELWITMEQVLAAAERCVETATKELDQKQQENYCL</sequence>
<keyword evidence="8" id="KW-0493">Microtubule</keyword>
<dbReference type="EMBL" id="KN549915">
    <property type="protein sequence ID" value="KHJ95588.1"/>
    <property type="molecule type" value="Genomic_DNA"/>
</dbReference>
<dbReference type="Pfam" id="PF05783">
    <property type="entry name" value="DLIC"/>
    <property type="match status" value="1"/>
</dbReference>
<keyword evidence="14" id="KW-0966">Cell projection</keyword>
<dbReference type="InterPro" id="IPR040045">
    <property type="entry name" value="DYNC2LI1"/>
</dbReference>
<dbReference type="GO" id="GO:0035735">
    <property type="term" value="P:intraciliary transport involved in cilium assembly"/>
    <property type="evidence" value="ECO:0007669"/>
    <property type="project" value="InterPro"/>
</dbReference>
<proteinExistence type="inferred from homology"/>